<dbReference type="AlphaFoldDB" id="A0A0E9TGQ1"/>
<reference evidence="1" key="1">
    <citation type="submission" date="2014-11" db="EMBL/GenBank/DDBJ databases">
        <authorList>
            <person name="Amaro Gonzalez C."/>
        </authorList>
    </citation>
    <scope>NUCLEOTIDE SEQUENCE</scope>
</reference>
<name>A0A0E9TGQ1_ANGAN</name>
<evidence type="ECO:0000313" key="1">
    <source>
        <dbReference type="EMBL" id="JAH51893.1"/>
    </source>
</evidence>
<proteinExistence type="predicted"/>
<dbReference type="EMBL" id="GBXM01056684">
    <property type="protein sequence ID" value="JAH51893.1"/>
    <property type="molecule type" value="Transcribed_RNA"/>
</dbReference>
<accession>A0A0E9TGQ1</accession>
<sequence length="72" mass="8064">MKVCMVFGALCGVPVLTELKGLQDYIKMRSRSNLASSLNLRLLHTSSTQRPPHWANPASPSSLLCLRYDILY</sequence>
<reference evidence="1" key="2">
    <citation type="journal article" date="2015" name="Fish Shellfish Immunol.">
        <title>Early steps in the European eel (Anguilla anguilla)-Vibrio vulnificus interaction in the gills: Role of the RtxA13 toxin.</title>
        <authorList>
            <person name="Callol A."/>
            <person name="Pajuelo D."/>
            <person name="Ebbesson L."/>
            <person name="Teles M."/>
            <person name="MacKenzie S."/>
            <person name="Amaro C."/>
        </authorList>
    </citation>
    <scope>NUCLEOTIDE SEQUENCE</scope>
</reference>
<protein>
    <submittedName>
        <fullName evidence="1">Uncharacterized protein</fullName>
    </submittedName>
</protein>
<organism evidence="1">
    <name type="scientific">Anguilla anguilla</name>
    <name type="common">European freshwater eel</name>
    <name type="synonym">Muraena anguilla</name>
    <dbReference type="NCBI Taxonomy" id="7936"/>
    <lineage>
        <taxon>Eukaryota</taxon>
        <taxon>Metazoa</taxon>
        <taxon>Chordata</taxon>
        <taxon>Craniata</taxon>
        <taxon>Vertebrata</taxon>
        <taxon>Euteleostomi</taxon>
        <taxon>Actinopterygii</taxon>
        <taxon>Neopterygii</taxon>
        <taxon>Teleostei</taxon>
        <taxon>Anguilliformes</taxon>
        <taxon>Anguillidae</taxon>
        <taxon>Anguilla</taxon>
    </lineage>
</organism>